<dbReference type="Proteomes" id="UP001198602">
    <property type="component" value="Unassembled WGS sequence"/>
</dbReference>
<dbReference type="Pfam" id="PF02518">
    <property type="entry name" value="HATPase_c"/>
    <property type="match status" value="1"/>
</dbReference>
<evidence type="ECO:0000256" key="2">
    <source>
        <dbReference type="ARBA" id="ARBA00012438"/>
    </source>
</evidence>
<keyword evidence="3" id="KW-0812">Transmembrane</keyword>
<reference evidence="5 6" key="1">
    <citation type="submission" date="2021-07" db="EMBL/GenBank/DDBJ databases">
        <title>Characterization of Violacein-producing bacteria and related species.</title>
        <authorList>
            <person name="Wilson H.S."/>
            <person name="De Leon M.E."/>
        </authorList>
    </citation>
    <scope>NUCLEOTIDE SEQUENCE [LARGE SCALE GENOMIC DNA]</scope>
    <source>
        <strain evidence="5 6">HSC-2F05</strain>
    </source>
</reference>
<keyword evidence="3" id="KW-1133">Transmembrane helix</keyword>
<sequence>MRVMIEPSYPAYLIVAGTTIAMVLCYLWRRAVGVNRSSLALIRLNEELGFDTPDFLRKAWPLLRNAGLAGLKWQLDWFGVRISERHGKSGKHGVTRILTVGEMRLDVSVYSRHSWGEGRYFDQCVTETFLLMLRADMWIKAGATDKAFSQMAKLALFLQHDMKNIAQYIQLMGDQLESVQAGREQHVLDYLCSTVPLIRRRADRVVDLVTHSARREAATERSIRDEIVSLCQLHQLQWSVVGDAMLRSSSDELVTALDNILKNYRDHASNLSLHFQIGIDQAIATVKISSFQPLTTVKLERLFEPFWSTDPNGLGIGLYQSKQLLERIGGNLSVQRDCHENLQFFLSIPLCEARSHAPPWNSFDRTQGISKVN</sequence>
<dbReference type="PRINTS" id="PR00344">
    <property type="entry name" value="BCTRLSENSOR"/>
</dbReference>
<evidence type="ECO:0000313" key="5">
    <source>
        <dbReference type="EMBL" id="MCA1857103.1"/>
    </source>
</evidence>
<protein>
    <recommendedName>
        <fullName evidence="2">histidine kinase</fullName>
        <ecNumber evidence="2">2.7.13.3</ecNumber>
    </recommendedName>
</protein>
<dbReference type="GO" id="GO:0016301">
    <property type="term" value="F:kinase activity"/>
    <property type="evidence" value="ECO:0007669"/>
    <property type="project" value="UniProtKB-KW"/>
</dbReference>
<evidence type="ECO:0000313" key="6">
    <source>
        <dbReference type="Proteomes" id="UP001198602"/>
    </source>
</evidence>
<feature type="transmembrane region" description="Helical" evidence="3">
    <location>
        <begin position="12"/>
        <end position="29"/>
    </location>
</feature>
<keyword evidence="6" id="KW-1185">Reference proteome</keyword>
<name>A0ABS7YBM5_9BURK</name>
<dbReference type="InterPro" id="IPR036890">
    <property type="entry name" value="HATPase_C_sf"/>
</dbReference>
<proteinExistence type="predicted"/>
<organism evidence="5 6">
    <name type="scientific">Massilia hydrophila</name>
    <dbReference type="NCBI Taxonomy" id="3044279"/>
    <lineage>
        <taxon>Bacteria</taxon>
        <taxon>Pseudomonadati</taxon>
        <taxon>Pseudomonadota</taxon>
        <taxon>Betaproteobacteria</taxon>
        <taxon>Burkholderiales</taxon>
        <taxon>Oxalobacteraceae</taxon>
        <taxon>Telluria group</taxon>
        <taxon>Massilia</taxon>
    </lineage>
</organism>
<dbReference type="InterPro" id="IPR003594">
    <property type="entry name" value="HATPase_dom"/>
</dbReference>
<dbReference type="Gene3D" id="3.30.565.10">
    <property type="entry name" value="Histidine kinase-like ATPase, C-terminal domain"/>
    <property type="match status" value="1"/>
</dbReference>
<gene>
    <name evidence="5" type="ORF">LE190_14370</name>
</gene>
<accession>A0ABS7YBM5</accession>
<dbReference type="EMBL" id="JAHYBX010000005">
    <property type="protein sequence ID" value="MCA1857103.1"/>
    <property type="molecule type" value="Genomic_DNA"/>
</dbReference>
<dbReference type="InterPro" id="IPR004358">
    <property type="entry name" value="Sig_transdc_His_kin-like_C"/>
</dbReference>
<dbReference type="SUPFAM" id="SSF55874">
    <property type="entry name" value="ATPase domain of HSP90 chaperone/DNA topoisomerase II/histidine kinase"/>
    <property type="match status" value="1"/>
</dbReference>
<keyword evidence="5" id="KW-0808">Transferase</keyword>
<comment type="caution">
    <text evidence="5">The sequence shown here is derived from an EMBL/GenBank/DDBJ whole genome shotgun (WGS) entry which is preliminary data.</text>
</comment>
<feature type="domain" description="Histidine kinase/HSP90-like ATPase" evidence="4">
    <location>
        <begin position="250"/>
        <end position="350"/>
    </location>
</feature>
<dbReference type="EC" id="2.7.13.3" evidence="2"/>
<evidence type="ECO:0000256" key="1">
    <source>
        <dbReference type="ARBA" id="ARBA00000085"/>
    </source>
</evidence>
<comment type="catalytic activity">
    <reaction evidence="1">
        <text>ATP + protein L-histidine = ADP + protein N-phospho-L-histidine.</text>
        <dbReference type="EC" id="2.7.13.3"/>
    </reaction>
</comment>
<evidence type="ECO:0000256" key="3">
    <source>
        <dbReference type="SAM" id="Phobius"/>
    </source>
</evidence>
<evidence type="ECO:0000259" key="4">
    <source>
        <dbReference type="Pfam" id="PF02518"/>
    </source>
</evidence>
<keyword evidence="5" id="KW-0418">Kinase</keyword>
<keyword evidence="3" id="KW-0472">Membrane</keyword>